<keyword evidence="9" id="KW-1185">Reference proteome</keyword>
<dbReference type="RefSeq" id="XP_032832052.1">
    <property type="nucleotide sequence ID" value="XM_032976161.1"/>
</dbReference>
<dbReference type="GO" id="GO:0017183">
    <property type="term" value="P:protein histidyl modification to diphthamide"/>
    <property type="evidence" value="ECO:0007669"/>
    <property type="project" value="TreeGrafter"/>
</dbReference>
<dbReference type="GO" id="GO:0008168">
    <property type="term" value="F:methyltransferase activity"/>
    <property type="evidence" value="ECO:0007669"/>
    <property type="project" value="UniProtKB-KW"/>
</dbReference>
<keyword evidence="3" id="KW-0677">Repeat</keyword>
<evidence type="ECO:0000256" key="8">
    <source>
        <dbReference type="PROSITE-ProRule" id="PRU00221"/>
    </source>
</evidence>
<keyword evidence="4" id="KW-0378">Hydrolase</keyword>
<comment type="pathway">
    <text evidence="1">Protein modification; peptidyl-diphthamide biosynthesis.</text>
</comment>
<dbReference type="InterPro" id="IPR036322">
    <property type="entry name" value="WD40_repeat_dom_sf"/>
</dbReference>
<evidence type="ECO:0000256" key="3">
    <source>
        <dbReference type="ARBA" id="ARBA00022737"/>
    </source>
</evidence>
<accession>A0AAJ7UC23</accession>
<gene>
    <name evidence="10" type="primary">DPH7</name>
</gene>
<feature type="repeat" description="WD" evidence="8">
    <location>
        <begin position="238"/>
        <end position="271"/>
    </location>
</feature>
<comment type="similarity">
    <text evidence="5">Belongs to the DPH7 family.</text>
</comment>
<dbReference type="PANTHER" id="PTHR46042:SF1">
    <property type="entry name" value="DIPHTHINE METHYLTRANSFERASE"/>
    <property type="match status" value="1"/>
</dbReference>
<proteinExistence type="inferred from homology"/>
<evidence type="ECO:0000256" key="2">
    <source>
        <dbReference type="ARBA" id="ARBA00022574"/>
    </source>
</evidence>
<dbReference type="InterPro" id="IPR015943">
    <property type="entry name" value="WD40/YVTN_repeat-like_dom_sf"/>
</dbReference>
<dbReference type="EC" id="3.1.1.97" evidence="6"/>
<dbReference type="InterPro" id="IPR001680">
    <property type="entry name" value="WD40_rpt"/>
</dbReference>
<evidence type="ECO:0000313" key="10">
    <source>
        <dbReference type="RefSeq" id="XP_032832052.1"/>
    </source>
</evidence>
<name>A0AAJ7UC23_PETMA</name>
<dbReference type="Proteomes" id="UP001318040">
    <property type="component" value="Chromosome 58"/>
</dbReference>
<evidence type="ECO:0000256" key="7">
    <source>
        <dbReference type="ARBA" id="ARBA00047551"/>
    </source>
</evidence>
<reference evidence="10" key="1">
    <citation type="submission" date="2025-08" db="UniProtKB">
        <authorList>
            <consortium name="RefSeq"/>
        </authorList>
    </citation>
    <scope>IDENTIFICATION</scope>
    <source>
        <tissue evidence="10">Sperm</tissue>
    </source>
</reference>
<comment type="catalytic activity">
    <reaction evidence="7">
        <text>diphthine methyl ester-[translation elongation factor 2] + H2O = diphthine-[translation elongation factor 2] + methanol + H(+)</text>
        <dbReference type="Rhea" id="RHEA:42656"/>
        <dbReference type="Rhea" id="RHEA-COMP:10172"/>
        <dbReference type="Rhea" id="RHEA-COMP:10173"/>
        <dbReference type="ChEBI" id="CHEBI:15377"/>
        <dbReference type="ChEBI" id="CHEBI:15378"/>
        <dbReference type="ChEBI" id="CHEBI:17790"/>
        <dbReference type="ChEBI" id="CHEBI:79005"/>
        <dbReference type="ChEBI" id="CHEBI:82696"/>
        <dbReference type="EC" id="3.1.1.97"/>
    </reaction>
</comment>
<evidence type="ECO:0000256" key="6">
    <source>
        <dbReference type="ARBA" id="ARBA00039131"/>
    </source>
</evidence>
<evidence type="ECO:0000313" key="9">
    <source>
        <dbReference type="Proteomes" id="UP001318040"/>
    </source>
</evidence>
<evidence type="ECO:0000256" key="5">
    <source>
        <dbReference type="ARBA" id="ARBA00038092"/>
    </source>
</evidence>
<keyword evidence="10" id="KW-0808">Transferase</keyword>
<protein>
    <recommendedName>
        <fullName evidence="6">methylated diphthine methylhydrolase</fullName>
        <ecNumber evidence="6">3.1.1.97</ecNumber>
    </recommendedName>
</protein>
<dbReference type="SMART" id="SM00320">
    <property type="entry name" value="WD40"/>
    <property type="match status" value="4"/>
</dbReference>
<dbReference type="KEGG" id="pmrn:116955155"/>
<dbReference type="GO" id="GO:0005737">
    <property type="term" value="C:cytoplasm"/>
    <property type="evidence" value="ECO:0007669"/>
    <property type="project" value="TreeGrafter"/>
</dbReference>
<dbReference type="PANTHER" id="PTHR46042">
    <property type="entry name" value="DIPHTHINE METHYLTRANSFERASE"/>
    <property type="match status" value="1"/>
</dbReference>
<keyword evidence="10" id="KW-0489">Methyltransferase</keyword>
<dbReference type="AlphaFoldDB" id="A0AAJ7UC23"/>
<dbReference type="InterPro" id="IPR052415">
    <property type="entry name" value="Diphthine_MTase"/>
</dbReference>
<sequence>MSEESAVGVGSYGEETLGSKRHHRCHSLHVVDTELSADSVEWCPLSGHETLLACGTYQISKPTEEGTSEAPVQRVGRVLLYQVDEKKGGIVEVHRQDTAAILDMKWCHKPIAGAPTLCTADARGEIRLHHIQTAEPQGVHLKPGTALSIGDNRLALSLDYNSTESHSLCVSDSLGSLSLLHLDDSTSLKLLSQWKGHEFEAWVSAFNSWNPNIVYSGGDDSRFCGWDTRTDCKTPIFCQRHDAGVCCIQSNPHWDNVLATGSYDEQVRLWDPRHVTRPLVSLATGGGVWRLKWHPSTPGLLLSACMHGGFRVLHCTPPQHGRGGGSSSPLLRVLCSYEHHGSLAYGADWSLIQPAPTPFTAGASSLVNTTSSSTSNATPSLVDTSSTAAQSLVNTSSSAAPLRSKSKGNLTIRFESSTGFIDILDDDDGDDDGGCGVSDVDDAGGGHKFHLVATCSFYDHALHVWSCEV</sequence>
<evidence type="ECO:0000256" key="1">
    <source>
        <dbReference type="ARBA" id="ARBA00005156"/>
    </source>
</evidence>
<dbReference type="PROSITE" id="PS50294">
    <property type="entry name" value="WD_REPEATS_REGION"/>
    <property type="match status" value="1"/>
</dbReference>
<organism evidence="9 10">
    <name type="scientific">Petromyzon marinus</name>
    <name type="common">Sea lamprey</name>
    <dbReference type="NCBI Taxonomy" id="7757"/>
    <lineage>
        <taxon>Eukaryota</taxon>
        <taxon>Metazoa</taxon>
        <taxon>Chordata</taxon>
        <taxon>Craniata</taxon>
        <taxon>Vertebrata</taxon>
        <taxon>Cyclostomata</taxon>
        <taxon>Hyperoartia</taxon>
        <taxon>Petromyzontiformes</taxon>
        <taxon>Petromyzontidae</taxon>
        <taxon>Petromyzon</taxon>
    </lineage>
</organism>
<dbReference type="GO" id="GO:0061685">
    <property type="term" value="F:diphthine methylesterase activity"/>
    <property type="evidence" value="ECO:0007669"/>
    <property type="project" value="UniProtKB-EC"/>
</dbReference>
<dbReference type="SUPFAM" id="SSF50978">
    <property type="entry name" value="WD40 repeat-like"/>
    <property type="match status" value="1"/>
</dbReference>
<keyword evidence="2 8" id="KW-0853">WD repeat</keyword>
<dbReference type="Gene3D" id="2.130.10.10">
    <property type="entry name" value="YVTN repeat-like/Quinoprotein amine dehydrogenase"/>
    <property type="match status" value="1"/>
</dbReference>
<dbReference type="CTD" id="92715"/>
<dbReference type="PROSITE" id="PS50082">
    <property type="entry name" value="WD_REPEATS_2"/>
    <property type="match status" value="1"/>
</dbReference>
<evidence type="ECO:0000256" key="4">
    <source>
        <dbReference type="ARBA" id="ARBA00022801"/>
    </source>
</evidence>
<dbReference type="Pfam" id="PF00400">
    <property type="entry name" value="WD40"/>
    <property type="match status" value="1"/>
</dbReference>
<dbReference type="GO" id="GO:0032259">
    <property type="term" value="P:methylation"/>
    <property type="evidence" value="ECO:0007669"/>
    <property type="project" value="UniProtKB-KW"/>
</dbReference>